<reference evidence="5 6" key="1">
    <citation type="submission" date="2021-02" db="EMBL/GenBank/DDBJ databases">
        <title>De Novo genome assembly of isolated myxobacteria.</title>
        <authorList>
            <person name="Stevens D.C."/>
        </authorList>
    </citation>
    <scope>NUCLEOTIDE SEQUENCE [LARGE SCALE GENOMIC DNA]</scope>
    <source>
        <strain evidence="6">SCPEA02</strain>
    </source>
</reference>
<evidence type="ECO:0000313" key="6">
    <source>
        <dbReference type="Proteomes" id="UP000662747"/>
    </source>
</evidence>
<dbReference type="InterPro" id="IPR002110">
    <property type="entry name" value="Ankyrin_rpt"/>
</dbReference>
<dbReference type="EMBL" id="CP071090">
    <property type="protein sequence ID" value="QSQ25285.1"/>
    <property type="molecule type" value="Genomic_DNA"/>
</dbReference>
<dbReference type="PANTHER" id="PTHR24171">
    <property type="entry name" value="ANKYRIN REPEAT DOMAIN-CONTAINING PROTEIN 39-RELATED"/>
    <property type="match status" value="1"/>
</dbReference>
<dbReference type="Pfam" id="PF12796">
    <property type="entry name" value="Ank_2"/>
    <property type="match status" value="1"/>
</dbReference>
<keyword evidence="1" id="KW-0677">Repeat</keyword>
<dbReference type="Proteomes" id="UP000662747">
    <property type="component" value="Chromosome"/>
</dbReference>
<dbReference type="SMART" id="SM00248">
    <property type="entry name" value="ANK"/>
    <property type="match status" value="4"/>
</dbReference>
<feature type="repeat" description="ANK" evidence="3">
    <location>
        <begin position="141"/>
        <end position="173"/>
    </location>
</feature>
<dbReference type="PANTHER" id="PTHR24171:SF9">
    <property type="entry name" value="ANKYRIN REPEAT DOMAIN-CONTAINING PROTEIN 39"/>
    <property type="match status" value="1"/>
</dbReference>
<dbReference type="Gene3D" id="1.25.40.20">
    <property type="entry name" value="Ankyrin repeat-containing domain"/>
    <property type="match status" value="1"/>
</dbReference>
<accession>A0ABX7P470</accession>
<dbReference type="RefSeq" id="WP_206726841.1">
    <property type="nucleotide sequence ID" value="NZ_CP071090.1"/>
</dbReference>
<dbReference type="Pfam" id="PF00023">
    <property type="entry name" value="Ank"/>
    <property type="match status" value="1"/>
</dbReference>
<keyword evidence="2 3" id="KW-0040">ANK repeat</keyword>
<dbReference type="SUPFAM" id="SSF48403">
    <property type="entry name" value="Ankyrin repeat"/>
    <property type="match status" value="1"/>
</dbReference>
<protein>
    <submittedName>
        <fullName evidence="5">Ankyrin repeat domain-containing protein</fullName>
    </submittedName>
</protein>
<proteinExistence type="predicted"/>
<feature type="repeat" description="ANK" evidence="3">
    <location>
        <begin position="75"/>
        <end position="107"/>
    </location>
</feature>
<sequence length="203" mass="21171">MVRKLLLGAIAVLVVTIVVLAASFLSLRSAPAPQGRMLATSEAERYLLEAARAGDVEIVTGLIKAGTPVEARDARGFSPLILAAYHGHTDTVRALLDAGADACAGDNRGNTALMGAAFKGYADIVALLNQQKCAVDQTNRFGQTALMFASLFGRKEVVEQLRKQGASPEVRDASGRSANDWAATQEPVAPVAPAPAQTSASAR</sequence>
<evidence type="ECO:0000256" key="4">
    <source>
        <dbReference type="SAM" id="MobiDB-lite"/>
    </source>
</evidence>
<dbReference type="PROSITE" id="PS50297">
    <property type="entry name" value="ANK_REP_REGION"/>
    <property type="match status" value="2"/>
</dbReference>
<feature type="compositionally biased region" description="Low complexity" evidence="4">
    <location>
        <begin position="182"/>
        <end position="203"/>
    </location>
</feature>
<organism evidence="5 6">
    <name type="scientific">Pyxidicoccus parkwayensis</name>
    <dbReference type="NCBI Taxonomy" id="2813578"/>
    <lineage>
        <taxon>Bacteria</taxon>
        <taxon>Pseudomonadati</taxon>
        <taxon>Myxococcota</taxon>
        <taxon>Myxococcia</taxon>
        <taxon>Myxococcales</taxon>
        <taxon>Cystobacterineae</taxon>
        <taxon>Myxococcaceae</taxon>
        <taxon>Pyxidicoccus</taxon>
    </lineage>
</organism>
<evidence type="ECO:0000256" key="3">
    <source>
        <dbReference type="PROSITE-ProRule" id="PRU00023"/>
    </source>
</evidence>
<name>A0ABX7P470_9BACT</name>
<dbReference type="PROSITE" id="PS50088">
    <property type="entry name" value="ANK_REPEAT"/>
    <property type="match status" value="2"/>
</dbReference>
<gene>
    <name evidence="5" type="ORF">JY651_10300</name>
</gene>
<evidence type="ECO:0000313" key="5">
    <source>
        <dbReference type="EMBL" id="QSQ25285.1"/>
    </source>
</evidence>
<feature type="region of interest" description="Disordered" evidence="4">
    <location>
        <begin position="163"/>
        <end position="203"/>
    </location>
</feature>
<evidence type="ECO:0000256" key="1">
    <source>
        <dbReference type="ARBA" id="ARBA00022737"/>
    </source>
</evidence>
<keyword evidence="6" id="KW-1185">Reference proteome</keyword>
<dbReference type="InterPro" id="IPR036770">
    <property type="entry name" value="Ankyrin_rpt-contain_sf"/>
</dbReference>
<evidence type="ECO:0000256" key="2">
    <source>
        <dbReference type="ARBA" id="ARBA00023043"/>
    </source>
</evidence>